<dbReference type="Pfam" id="PF13231">
    <property type="entry name" value="PMT_2"/>
    <property type="match status" value="1"/>
</dbReference>
<keyword evidence="5 8" id="KW-0812">Transmembrane</keyword>
<evidence type="ECO:0000256" key="4">
    <source>
        <dbReference type="ARBA" id="ARBA00022679"/>
    </source>
</evidence>
<gene>
    <name evidence="10" type="ORF">LV82_00718</name>
</gene>
<protein>
    <submittedName>
        <fullName evidence="10">4-amino-4-deoxy-L-arabinose transferase-like glycosyltransferase</fullName>
    </submittedName>
</protein>
<keyword evidence="7 8" id="KW-0472">Membrane</keyword>
<dbReference type="Proteomes" id="UP000239736">
    <property type="component" value="Unassembled WGS sequence"/>
</dbReference>
<keyword evidence="2" id="KW-1003">Cell membrane</keyword>
<evidence type="ECO:0000256" key="3">
    <source>
        <dbReference type="ARBA" id="ARBA00022676"/>
    </source>
</evidence>
<dbReference type="AlphaFoldDB" id="A0A2S5JJ58"/>
<dbReference type="InterPro" id="IPR050297">
    <property type="entry name" value="LipidA_mod_glycosyltrf_83"/>
</dbReference>
<evidence type="ECO:0000256" key="7">
    <source>
        <dbReference type="ARBA" id="ARBA00023136"/>
    </source>
</evidence>
<dbReference type="EMBL" id="PRDS01000002">
    <property type="protein sequence ID" value="PPB81509.1"/>
    <property type="molecule type" value="Genomic_DNA"/>
</dbReference>
<evidence type="ECO:0000256" key="5">
    <source>
        <dbReference type="ARBA" id="ARBA00022692"/>
    </source>
</evidence>
<feature type="transmembrane region" description="Helical" evidence="8">
    <location>
        <begin position="290"/>
        <end position="308"/>
    </location>
</feature>
<evidence type="ECO:0000259" key="9">
    <source>
        <dbReference type="Pfam" id="PF13231"/>
    </source>
</evidence>
<evidence type="ECO:0000256" key="2">
    <source>
        <dbReference type="ARBA" id="ARBA00022475"/>
    </source>
</evidence>
<keyword evidence="3" id="KW-0328">Glycosyltransferase</keyword>
<keyword evidence="4 10" id="KW-0808">Transferase</keyword>
<comment type="subcellular location">
    <subcellularLocation>
        <location evidence="1">Cell membrane</location>
        <topology evidence="1">Multi-pass membrane protein</topology>
    </subcellularLocation>
</comment>
<dbReference type="PANTHER" id="PTHR33908">
    <property type="entry name" value="MANNOSYLTRANSFERASE YKCB-RELATED"/>
    <property type="match status" value="1"/>
</dbReference>
<dbReference type="GO" id="GO:0005886">
    <property type="term" value="C:plasma membrane"/>
    <property type="evidence" value="ECO:0007669"/>
    <property type="project" value="UniProtKB-SubCell"/>
</dbReference>
<keyword evidence="6 8" id="KW-1133">Transmembrane helix</keyword>
<sequence length="518" mass="56633">MRISSNVWRALALAGVFAVLVLARPLLPVDETRYLDVAWEMHLSGDPFHLTRNFDLYTHKPPLLFWLINLVWMLTGMAEFPARMVAPLIGVVSVASAARLARQLWPDDPGIDRRVWIILSSLSVFLIYASAKMFDTMLMLASVLGVGLIWRIGQGDHRVRNWALIGLVLGAGVLAKGPVIFVHILPAVVLMPLWATRRPGATAFALGLTVSFLITAAVVALWLVPALWTGSPEYREELLWRQTADRVAGGMAHDRPVWFFLATLPILLFPWGWSPRMWRAIGGLRHDNASRLLMIWAAAALVIFSVISSKQAHYLLPELGAFALLVARAWGQTEAGRNPAPLGLLAVSLVGFAAAFGAIKTHQPDLLTPEWAFVAFGIVCLSVATLSWRMGGLRGMAVSGLGLVLAAHGLILGSRLYPAYDPKPVAARMAAHDGPIAVAGIDYNAEFNFSARLTRPVEVLRAPDAKDWLSQHPDGMLVGPMKKMSIEAAPQDRIWFDQIEFGLWRGDVVSARVSGPAG</sequence>
<evidence type="ECO:0000313" key="11">
    <source>
        <dbReference type="Proteomes" id="UP000239736"/>
    </source>
</evidence>
<evidence type="ECO:0000313" key="10">
    <source>
        <dbReference type="EMBL" id="PPB81509.1"/>
    </source>
</evidence>
<evidence type="ECO:0000256" key="1">
    <source>
        <dbReference type="ARBA" id="ARBA00004651"/>
    </source>
</evidence>
<dbReference type="GO" id="GO:0009103">
    <property type="term" value="P:lipopolysaccharide biosynthetic process"/>
    <property type="evidence" value="ECO:0007669"/>
    <property type="project" value="UniProtKB-ARBA"/>
</dbReference>
<evidence type="ECO:0000256" key="6">
    <source>
        <dbReference type="ARBA" id="ARBA00022989"/>
    </source>
</evidence>
<name>A0A2S5JJ58_9RHOB</name>
<feature type="transmembrane region" description="Helical" evidence="8">
    <location>
        <begin position="314"/>
        <end position="330"/>
    </location>
</feature>
<feature type="transmembrane region" description="Helical" evidence="8">
    <location>
        <begin position="395"/>
        <end position="417"/>
    </location>
</feature>
<evidence type="ECO:0000256" key="8">
    <source>
        <dbReference type="SAM" id="Phobius"/>
    </source>
</evidence>
<feature type="transmembrane region" description="Helical" evidence="8">
    <location>
        <begin position="113"/>
        <end position="129"/>
    </location>
</feature>
<dbReference type="RefSeq" id="WP_170063345.1">
    <property type="nucleotide sequence ID" value="NZ_PRDS01000002.1"/>
</dbReference>
<feature type="domain" description="Glycosyltransferase RgtA/B/C/D-like" evidence="9">
    <location>
        <begin position="59"/>
        <end position="222"/>
    </location>
</feature>
<organism evidence="10 11">
    <name type="scientific">Albidovulum inexpectatum</name>
    <dbReference type="NCBI Taxonomy" id="196587"/>
    <lineage>
        <taxon>Bacteria</taxon>
        <taxon>Pseudomonadati</taxon>
        <taxon>Pseudomonadota</taxon>
        <taxon>Alphaproteobacteria</taxon>
        <taxon>Rhodobacterales</taxon>
        <taxon>Paracoccaceae</taxon>
        <taxon>Albidovulum</taxon>
    </lineage>
</organism>
<dbReference type="GO" id="GO:0016763">
    <property type="term" value="F:pentosyltransferase activity"/>
    <property type="evidence" value="ECO:0007669"/>
    <property type="project" value="TreeGrafter"/>
</dbReference>
<feature type="transmembrane region" description="Helical" evidence="8">
    <location>
        <begin position="85"/>
        <end position="101"/>
    </location>
</feature>
<feature type="transmembrane region" description="Helical" evidence="8">
    <location>
        <begin position="165"/>
        <end position="191"/>
    </location>
</feature>
<feature type="transmembrane region" description="Helical" evidence="8">
    <location>
        <begin position="203"/>
        <end position="224"/>
    </location>
</feature>
<accession>A0A2S5JJ58</accession>
<feature type="transmembrane region" description="Helical" evidence="8">
    <location>
        <begin position="371"/>
        <end position="388"/>
    </location>
</feature>
<feature type="transmembrane region" description="Helical" evidence="8">
    <location>
        <begin position="136"/>
        <end position="153"/>
    </location>
</feature>
<dbReference type="PANTHER" id="PTHR33908:SF11">
    <property type="entry name" value="MEMBRANE PROTEIN"/>
    <property type="match status" value="1"/>
</dbReference>
<keyword evidence="11" id="KW-1185">Reference proteome</keyword>
<feature type="transmembrane region" description="Helical" evidence="8">
    <location>
        <begin position="342"/>
        <end position="359"/>
    </location>
</feature>
<proteinExistence type="predicted"/>
<feature type="transmembrane region" description="Helical" evidence="8">
    <location>
        <begin position="257"/>
        <end position="278"/>
    </location>
</feature>
<reference evidence="10 11" key="1">
    <citation type="submission" date="2018-01" db="EMBL/GenBank/DDBJ databases">
        <title>Genomic Encyclopedia of Archaeal and Bacterial Type Strains, Phase II (KMG-II): from individual species to whole genera.</title>
        <authorList>
            <person name="Goeker M."/>
        </authorList>
    </citation>
    <scope>NUCLEOTIDE SEQUENCE [LARGE SCALE GENOMIC DNA]</scope>
    <source>
        <strain evidence="10 11">DSM 12048</strain>
    </source>
</reference>
<dbReference type="InterPro" id="IPR038731">
    <property type="entry name" value="RgtA/B/C-like"/>
</dbReference>
<comment type="caution">
    <text evidence="10">The sequence shown here is derived from an EMBL/GenBank/DDBJ whole genome shotgun (WGS) entry which is preliminary data.</text>
</comment>